<dbReference type="GO" id="GO:0047474">
    <property type="term" value="F:long-chain fatty acid--protein ligase activity"/>
    <property type="evidence" value="ECO:0007669"/>
    <property type="project" value="InterPro"/>
</dbReference>
<dbReference type="GO" id="GO:0008218">
    <property type="term" value="P:bioluminescence"/>
    <property type="evidence" value="ECO:0007669"/>
    <property type="project" value="InterPro"/>
</dbReference>
<accession>A0A927RBT7</accession>
<evidence type="ECO:0000313" key="3">
    <source>
        <dbReference type="Proteomes" id="UP000638648"/>
    </source>
</evidence>
<dbReference type="AlphaFoldDB" id="A0A927RBT7"/>
<dbReference type="Pfam" id="PF04443">
    <property type="entry name" value="LuxE"/>
    <property type="match status" value="1"/>
</dbReference>
<dbReference type="Proteomes" id="UP000638648">
    <property type="component" value="Unassembled WGS sequence"/>
</dbReference>
<name>A0A927RBT7_9ACTN</name>
<evidence type="ECO:0000259" key="1">
    <source>
        <dbReference type="Pfam" id="PF04443"/>
    </source>
</evidence>
<proteinExistence type="predicted"/>
<dbReference type="RefSeq" id="WP_192752752.1">
    <property type="nucleotide sequence ID" value="NZ_BAABJL010000049.1"/>
</dbReference>
<feature type="domain" description="Acyl-protein synthetase LuxE" evidence="1">
    <location>
        <begin position="261"/>
        <end position="402"/>
    </location>
</feature>
<gene>
    <name evidence="2" type="ORF">HEB94_005972</name>
</gene>
<keyword evidence="3" id="KW-1185">Reference proteome</keyword>
<protein>
    <recommendedName>
        <fullName evidence="1">Acyl-protein synthetase LuxE domain-containing protein</fullName>
    </recommendedName>
</protein>
<dbReference type="Gene3D" id="3.40.50.12780">
    <property type="entry name" value="N-terminal domain of ligase-like"/>
    <property type="match status" value="1"/>
</dbReference>
<sequence length="408" mass="43353">MAAIGGIERTQGPAAAGVTALPLLQRLLVAARLWSTGGAVDLDAVSSVRDQALASNHRRHLAEIPVYAQIAAEAGVSDQASPDVIRERLVLRDDWFKSYDPDWVGCDFARLTAWLETIAAVRAPLRIEGSTDLASWRAELRRSGIFVTFSSGTGGQPSLVPRDEITLAALRSSSGVRLPWSPAAGEYDLLALTSPGMGSGIQSGAAGLAAGARRVHRLGGPGLAEFLRTAAHHQQQVVIYGPPSGLSEVVDRLGQLPERLRLPPGSCVLTGGGWKKDLPHDLATLFDAVSELLGIDRGRCVDTYSTAELNTVFVSCRDGRYHVPPVVEAVVVDDLLRPVDDPAPDGRLAVFDPFALSYPGLLATSDQVHLRQDPCACGLGGQTLLPPIRRMPGAPERGCGVVDVRAQR</sequence>
<evidence type="ECO:0000313" key="2">
    <source>
        <dbReference type="EMBL" id="MBE1609124.1"/>
    </source>
</evidence>
<dbReference type="InterPro" id="IPR042099">
    <property type="entry name" value="ANL_N_sf"/>
</dbReference>
<dbReference type="InterPro" id="IPR007534">
    <property type="entry name" value="LuxE"/>
</dbReference>
<dbReference type="EMBL" id="JADBEM010000001">
    <property type="protein sequence ID" value="MBE1609124.1"/>
    <property type="molecule type" value="Genomic_DNA"/>
</dbReference>
<reference evidence="2" key="1">
    <citation type="submission" date="2020-10" db="EMBL/GenBank/DDBJ databases">
        <title>Sequencing the genomes of 1000 actinobacteria strains.</title>
        <authorList>
            <person name="Klenk H.-P."/>
        </authorList>
    </citation>
    <scope>NUCLEOTIDE SEQUENCE</scope>
    <source>
        <strain evidence="2">DSM 45354</strain>
    </source>
</reference>
<dbReference type="SUPFAM" id="SSF56801">
    <property type="entry name" value="Acetyl-CoA synthetase-like"/>
    <property type="match status" value="1"/>
</dbReference>
<organism evidence="2 3">
    <name type="scientific">Actinopolymorpha pittospori</name>
    <dbReference type="NCBI Taxonomy" id="648752"/>
    <lineage>
        <taxon>Bacteria</taxon>
        <taxon>Bacillati</taxon>
        <taxon>Actinomycetota</taxon>
        <taxon>Actinomycetes</taxon>
        <taxon>Propionibacteriales</taxon>
        <taxon>Actinopolymorphaceae</taxon>
        <taxon>Actinopolymorpha</taxon>
    </lineage>
</organism>
<comment type="caution">
    <text evidence="2">The sequence shown here is derived from an EMBL/GenBank/DDBJ whole genome shotgun (WGS) entry which is preliminary data.</text>
</comment>